<evidence type="ECO:0000259" key="1">
    <source>
        <dbReference type="PROSITE" id="PS50943"/>
    </source>
</evidence>
<organism evidence="2 3">
    <name type="scientific">Morganella morganii</name>
    <name type="common">Proteus morganii</name>
    <dbReference type="NCBI Taxonomy" id="582"/>
    <lineage>
        <taxon>Bacteria</taxon>
        <taxon>Pseudomonadati</taxon>
        <taxon>Pseudomonadota</taxon>
        <taxon>Gammaproteobacteria</taxon>
        <taxon>Enterobacterales</taxon>
        <taxon>Morganellaceae</taxon>
        <taxon>Morganella</taxon>
    </lineage>
</organism>
<gene>
    <name evidence="2" type="ORF">UA45_15130</name>
</gene>
<comment type="caution">
    <text evidence="2">The sequence shown here is derived from an EMBL/GenBank/DDBJ whole genome shotgun (WGS) entry which is preliminary data.</text>
</comment>
<proteinExistence type="predicted"/>
<dbReference type="Gene3D" id="1.10.260.40">
    <property type="entry name" value="lambda repressor-like DNA-binding domains"/>
    <property type="match status" value="1"/>
</dbReference>
<protein>
    <recommendedName>
        <fullName evidence="1">HTH cro/C1-type domain-containing protein</fullName>
    </recommendedName>
</protein>
<dbReference type="CDD" id="cd00093">
    <property type="entry name" value="HTH_XRE"/>
    <property type="match status" value="1"/>
</dbReference>
<dbReference type="GO" id="GO:0003677">
    <property type="term" value="F:DNA binding"/>
    <property type="evidence" value="ECO:0007669"/>
    <property type="project" value="InterPro"/>
</dbReference>
<dbReference type="Pfam" id="PF01381">
    <property type="entry name" value="HTH_3"/>
    <property type="match status" value="1"/>
</dbReference>
<evidence type="ECO:0000313" key="2">
    <source>
        <dbReference type="EMBL" id="KJF77058.1"/>
    </source>
</evidence>
<accession>A0A0D8L8E6</accession>
<feature type="domain" description="HTH cro/C1-type" evidence="1">
    <location>
        <begin position="40"/>
        <end position="80"/>
    </location>
</feature>
<sequence length="189" mass="21318">MEEMHTESGKTTDHTFTSRGISRFGERLSTLINGEPYKSFAKKCDMSDKAIRDYVSGRTYPSLDRIAHIAEVTGCSFEWLATGYDFTETAPMPEEMVNIPPSDKQQKAWLEILERMTPTERDAVLNNVFRQGINALLNQHQMLGREDAASGLSADEALVGRMYASLTPDERKSFWCLSLTKNKKKLTAV</sequence>
<dbReference type="SUPFAM" id="SSF47413">
    <property type="entry name" value="lambda repressor-like DNA-binding domains"/>
    <property type="match status" value="1"/>
</dbReference>
<dbReference type="InterPro" id="IPR010982">
    <property type="entry name" value="Lambda_DNA-bd_dom_sf"/>
</dbReference>
<dbReference type="Proteomes" id="UP000032582">
    <property type="component" value="Unassembled WGS sequence"/>
</dbReference>
<evidence type="ECO:0000313" key="3">
    <source>
        <dbReference type="Proteomes" id="UP000032582"/>
    </source>
</evidence>
<dbReference type="InterPro" id="IPR001387">
    <property type="entry name" value="Cro/C1-type_HTH"/>
</dbReference>
<dbReference type="PROSITE" id="PS50943">
    <property type="entry name" value="HTH_CROC1"/>
    <property type="match status" value="1"/>
</dbReference>
<dbReference type="EMBL" id="JZSH01000202">
    <property type="protein sequence ID" value="KJF77058.1"/>
    <property type="molecule type" value="Genomic_DNA"/>
</dbReference>
<reference evidence="2 3" key="1">
    <citation type="submission" date="2015-02" db="EMBL/GenBank/DDBJ databases">
        <title>Whole genome shotgun sequencing of cultured foodborne pathogen.</title>
        <authorList>
            <person name="Timme R."/>
            <person name="Allard M.W."/>
            <person name="Strain E."/>
            <person name="Evans P.S."/>
            <person name="Brown E."/>
        </authorList>
    </citation>
    <scope>NUCLEOTIDE SEQUENCE [LARGE SCALE GENOMIC DNA]</scope>
    <source>
        <strain evidence="2 3">GCSL-TSO-24</strain>
    </source>
</reference>
<name>A0A0D8L8E6_MORMO</name>
<dbReference type="AlphaFoldDB" id="A0A0D8L8E6"/>
<dbReference type="PATRIC" id="fig|582.24.peg.4821"/>